<accession>A0A1Y0ZIQ3</accession>
<feature type="compositionally biased region" description="Low complexity" evidence="3">
    <location>
        <begin position="7"/>
        <end position="26"/>
    </location>
</feature>
<dbReference type="PANTHER" id="PTHR30469">
    <property type="entry name" value="MULTIDRUG RESISTANCE PROTEIN MDTA"/>
    <property type="match status" value="1"/>
</dbReference>
<organism evidence="6 7">
    <name type="scientific">Methylobacterium aquaticum</name>
    <dbReference type="NCBI Taxonomy" id="270351"/>
    <lineage>
        <taxon>Bacteria</taxon>
        <taxon>Pseudomonadati</taxon>
        <taxon>Pseudomonadota</taxon>
        <taxon>Alphaproteobacteria</taxon>
        <taxon>Hyphomicrobiales</taxon>
        <taxon>Methylobacteriaceae</taxon>
        <taxon>Methylobacterium</taxon>
    </lineage>
</organism>
<dbReference type="PANTHER" id="PTHR30469:SF38">
    <property type="entry name" value="HLYD FAMILY SECRETION PROTEIN"/>
    <property type="match status" value="1"/>
</dbReference>
<dbReference type="KEGG" id="maqu:Maq22A_c28590"/>
<feature type="domain" description="Multidrug resistance protein MdtA-like barrel-sandwich hybrid" evidence="5">
    <location>
        <begin position="143"/>
        <end position="277"/>
    </location>
</feature>
<protein>
    <submittedName>
        <fullName evidence="6">Membrane-fusion protein</fullName>
    </submittedName>
</protein>
<dbReference type="Proteomes" id="UP000061432">
    <property type="component" value="Chromosome"/>
</dbReference>
<gene>
    <name evidence="6" type="primary">acrA</name>
    <name evidence="6" type="ORF">Maq22A_c28590</name>
</gene>
<dbReference type="AlphaFoldDB" id="A0A1Y0ZIQ3"/>
<dbReference type="Gene3D" id="2.40.420.20">
    <property type="match status" value="1"/>
</dbReference>
<dbReference type="Gene3D" id="1.10.287.470">
    <property type="entry name" value="Helix hairpin bin"/>
    <property type="match status" value="1"/>
</dbReference>
<evidence type="ECO:0000313" key="7">
    <source>
        <dbReference type="Proteomes" id="UP000061432"/>
    </source>
</evidence>
<dbReference type="GO" id="GO:0015562">
    <property type="term" value="F:efflux transmembrane transporter activity"/>
    <property type="evidence" value="ECO:0007669"/>
    <property type="project" value="TreeGrafter"/>
</dbReference>
<dbReference type="InterPro" id="IPR058624">
    <property type="entry name" value="MdtA-like_HH"/>
</dbReference>
<evidence type="ECO:0000256" key="2">
    <source>
        <dbReference type="SAM" id="Coils"/>
    </source>
</evidence>
<dbReference type="Gene3D" id="2.40.30.170">
    <property type="match status" value="1"/>
</dbReference>
<name>A0A1Y0ZIQ3_9HYPH</name>
<keyword evidence="2" id="KW-0175">Coiled coil</keyword>
<dbReference type="InterPro" id="IPR006143">
    <property type="entry name" value="RND_pump_MFP"/>
</dbReference>
<feature type="domain" description="Multidrug resistance protein MdtA-like alpha-helical hairpin" evidence="4">
    <location>
        <begin position="181"/>
        <end position="249"/>
    </location>
</feature>
<evidence type="ECO:0000259" key="5">
    <source>
        <dbReference type="Pfam" id="PF25917"/>
    </source>
</evidence>
<comment type="similarity">
    <text evidence="1">Belongs to the membrane fusion protein (MFP) (TC 8.A.1) family.</text>
</comment>
<dbReference type="Gene3D" id="2.40.50.100">
    <property type="match status" value="1"/>
</dbReference>
<evidence type="ECO:0000259" key="4">
    <source>
        <dbReference type="Pfam" id="PF25876"/>
    </source>
</evidence>
<feature type="region of interest" description="Disordered" evidence="3">
    <location>
        <begin position="87"/>
        <end position="106"/>
    </location>
</feature>
<dbReference type="EMBL" id="AP014704">
    <property type="protein sequence ID" value="BAR47224.1"/>
    <property type="molecule type" value="Genomic_DNA"/>
</dbReference>
<dbReference type="SUPFAM" id="SSF111369">
    <property type="entry name" value="HlyD-like secretion proteins"/>
    <property type="match status" value="1"/>
</dbReference>
<proteinExistence type="inferred from homology"/>
<dbReference type="InterPro" id="IPR058625">
    <property type="entry name" value="MdtA-like_BSH"/>
</dbReference>
<evidence type="ECO:0000256" key="3">
    <source>
        <dbReference type="SAM" id="MobiDB-lite"/>
    </source>
</evidence>
<evidence type="ECO:0000256" key="1">
    <source>
        <dbReference type="ARBA" id="ARBA00009477"/>
    </source>
</evidence>
<evidence type="ECO:0000313" key="6">
    <source>
        <dbReference type="EMBL" id="BAR47224.1"/>
    </source>
</evidence>
<feature type="coiled-coil region" evidence="2">
    <location>
        <begin position="218"/>
        <end position="245"/>
    </location>
</feature>
<feature type="region of interest" description="Disordered" evidence="3">
    <location>
        <begin position="1"/>
        <end position="55"/>
    </location>
</feature>
<reference evidence="7" key="2">
    <citation type="submission" date="2015-01" db="EMBL/GenBank/DDBJ databases">
        <title>Complete genome sequence of Methylobacterium aquaticum strain 22A.</title>
        <authorList>
            <person name="Tani A."/>
            <person name="Ogura Y."/>
            <person name="Hayashi T."/>
        </authorList>
    </citation>
    <scope>NUCLEOTIDE SEQUENCE [LARGE SCALE GENOMIC DNA]</scope>
    <source>
        <strain evidence="7">MA-22A</strain>
    </source>
</reference>
<dbReference type="Pfam" id="PF25917">
    <property type="entry name" value="BSH_RND"/>
    <property type="match status" value="1"/>
</dbReference>
<reference evidence="6 7" key="1">
    <citation type="journal article" date="2015" name="Genome Announc.">
        <title>Complete Genome Sequence of Methylobacterium aquaticum Strain 22A, Isolated from Racomitrium japonicum Moss.</title>
        <authorList>
            <person name="Tani A."/>
            <person name="Ogura Y."/>
            <person name="Hayashi T."/>
            <person name="Kimbara K."/>
        </authorList>
    </citation>
    <scope>NUCLEOTIDE SEQUENCE [LARGE SCALE GENOMIC DNA]</scope>
    <source>
        <strain evidence="6 7">MA-22A</strain>
    </source>
</reference>
<dbReference type="Pfam" id="PF25876">
    <property type="entry name" value="HH_MFP_RND"/>
    <property type="match status" value="1"/>
</dbReference>
<sequence length="441" mass="45993">MRRASPRGRSAASGRSGRTRPLAAAPSHPPPARAVLRGFPSHAEPVRSTTMRSSPTLRGLHRSAVVTALLLAGQILGGQTLAGQARADAPAPTAKDEAKPAAAQDAKPAGALAEVRVVTAALAPVSAEVVLTGDIQAKFLSNIAFRVSGKIQERLVEVGEHVTADQVLARLEPQEQQVNVDTAQAALASAEALLTQAKVGFERQQSLMRSGYTTRTAYDQAEQTLRTTQASVESAKAALGNAREQFSYTELKTGVAGMITARNAEAGQVVQSGQTVFTLAQDGPRDAVFIVSETLLAEPPEGKTVDIILLSDPRVRTTGTVREISPAVDPSSGGVRVKIGLSAVPPEMSLGSTVAGLGRFRARQAISLPWSALFRWQDQPAVWVLDPGSGTVAPKTVTIDRYAGSAIVLSDGVAPGERVVTAGIQLLRPGQAVAVVGEDGK</sequence>
<dbReference type="NCBIfam" id="TIGR01730">
    <property type="entry name" value="RND_mfp"/>
    <property type="match status" value="1"/>
</dbReference>
<dbReference type="GO" id="GO:1990281">
    <property type="term" value="C:efflux pump complex"/>
    <property type="evidence" value="ECO:0007669"/>
    <property type="project" value="TreeGrafter"/>
</dbReference>
<dbReference type="STRING" id="270351.Maq22A_c28590"/>